<evidence type="ECO:0000313" key="14">
    <source>
        <dbReference type="EMBL" id="RVW39240.1"/>
    </source>
</evidence>
<dbReference type="Gene3D" id="2.60.120.430">
    <property type="entry name" value="Galactose-binding lectin"/>
    <property type="match status" value="1"/>
</dbReference>
<evidence type="ECO:0000256" key="4">
    <source>
        <dbReference type="ARBA" id="ARBA00022692"/>
    </source>
</evidence>
<evidence type="ECO:0000256" key="7">
    <source>
        <dbReference type="ARBA" id="ARBA00022840"/>
    </source>
</evidence>
<keyword evidence="8 11" id="KW-1133">Transmembrane helix</keyword>
<dbReference type="Proteomes" id="UP000288805">
    <property type="component" value="Unassembled WGS sequence"/>
</dbReference>
<dbReference type="FunFam" id="2.60.120.430:FF:000003">
    <property type="entry name" value="FERONIA receptor-like kinase"/>
    <property type="match status" value="1"/>
</dbReference>
<dbReference type="GO" id="GO:0004714">
    <property type="term" value="F:transmembrane receptor protein tyrosine kinase activity"/>
    <property type="evidence" value="ECO:0007669"/>
    <property type="project" value="InterPro"/>
</dbReference>
<name>A0A438DV12_VITVI</name>
<sequence>MKYRRQHKSLFCISILGPFYFLLLQCFSTVTASNYAANYNPTDTIALDCGSTGNSTASDGRAWTGDIGSILATLQPLDTTIAARAIRQGPVEGIPYLTARMSSSQFTYTFLVSAGLKFVRLYFYPSWYPGFDRSKALFSVKSGPFTLLSNFRADLVADSLGLEYFVREFCINVEENQLLNLTFSPSPSSSNDSYAFVNGIEIVSMPHNLYYTPAGDSGMFRFWSDDNQFFMGGGVSGQAPLVRNKSGITQVSDRQFIIYIDGEMVDEAADAIIWSGVKQHYRQSRRPNPEPPKTIFLTEPSQLTIKGSSNKKTTFIAVGVIVTVGLVLLSLRTMFRLQRESKDHGYKLKFTETKASLLPWEVCLQFSKAETKEVTHV</sequence>
<reference evidence="14 15" key="1">
    <citation type="journal article" date="2018" name="PLoS Genet.">
        <title>Population sequencing reveals clonal diversity and ancestral inbreeding in the grapevine cultivar Chardonnay.</title>
        <authorList>
            <person name="Roach M.J."/>
            <person name="Johnson D.L."/>
            <person name="Bohlmann J."/>
            <person name="van Vuuren H.J."/>
            <person name="Jones S.J."/>
            <person name="Pretorius I.S."/>
            <person name="Schmidt S.A."/>
            <person name="Borneman A.R."/>
        </authorList>
    </citation>
    <scope>NUCLEOTIDE SEQUENCE [LARGE SCALE GENOMIC DNA]</scope>
    <source>
        <strain evidence="15">cv. Chardonnay</strain>
        <tissue evidence="14">Leaf</tissue>
    </source>
</reference>
<evidence type="ECO:0000256" key="1">
    <source>
        <dbReference type="ARBA" id="ARBA00004479"/>
    </source>
</evidence>
<feature type="signal peptide" evidence="12">
    <location>
        <begin position="1"/>
        <end position="32"/>
    </location>
</feature>
<keyword evidence="10" id="KW-0325">Glycoprotein</keyword>
<accession>A0A438DV12</accession>
<dbReference type="Pfam" id="PF12819">
    <property type="entry name" value="Malectin_like"/>
    <property type="match status" value="1"/>
</dbReference>
<evidence type="ECO:0000256" key="5">
    <source>
        <dbReference type="ARBA" id="ARBA00022729"/>
    </source>
</evidence>
<comment type="subcellular location">
    <subcellularLocation>
        <location evidence="1">Membrane</location>
        <topology evidence="1">Single-pass type I membrane protein</topology>
    </subcellularLocation>
</comment>
<comment type="caution">
    <text evidence="14">The sequence shown here is derived from an EMBL/GenBank/DDBJ whole genome shotgun (WGS) entry which is preliminary data.</text>
</comment>
<evidence type="ECO:0000259" key="13">
    <source>
        <dbReference type="Pfam" id="PF12819"/>
    </source>
</evidence>
<proteinExistence type="predicted"/>
<keyword evidence="14" id="KW-0418">Kinase</keyword>
<evidence type="ECO:0000256" key="2">
    <source>
        <dbReference type="ARBA" id="ARBA00022527"/>
    </source>
</evidence>
<evidence type="ECO:0000256" key="10">
    <source>
        <dbReference type="ARBA" id="ARBA00023180"/>
    </source>
</evidence>
<keyword evidence="2" id="KW-0723">Serine/threonine-protein kinase</keyword>
<dbReference type="PANTHER" id="PTHR34590:SF15">
    <property type="entry name" value="PROTEIN KINASE DOMAIN-CONTAINING PROTEIN"/>
    <property type="match status" value="1"/>
</dbReference>
<keyword evidence="3" id="KW-0808">Transferase</keyword>
<feature type="transmembrane region" description="Helical" evidence="11">
    <location>
        <begin position="315"/>
        <end position="335"/>
    </location>
</feature>
<keyword evidence="7" id="KW-0067">ATP-binding</keyword>
<keyword evidence="6" id="KW-0547">Nucleotide-binding</keyword>
<dbReference type="GO" id="GO:0005524">
    <property type="term" value="F:ATP binding"/>
    <property type="evidence" value="ECO:0007669"/>
    <property type="project" value="UniProtKB-KW"/>
</dbReference>
<evidence type="ECO:0000256" key="9">
    <source>
        <dbReference type="ARBA" id="ARBA00023136"/>
    </source>
</evidence>
<dbReference type="AlphaFoldDB" id="A0A438DV12"/>
<keyword evidence="5 12" id="KW-0732">Signal</keyword>
<organism evidence="14 15">
    <name type="scientific">Vitis vinifera</name>
    <name type="common">Grape</name>
    <dbReference type="NCBI Taxonomy" id="29760"/>
    <lineage>
        <taxon>Eukaryota</taxon>
        <taxon>Viridiplantae</taxon>
        <taxon>Streptophyta</taxon>
        <taxon>Embryophyta</taxon>
        <taxon>Tracheophyta</taxon>
        <taxon>Spermatophyta</taxon>
        <taxon>Magnoliopsida</taxon>
        <taxon>eudicotyledons</taxon>
        <taxon>Gunneridae</taxon>
        <taxon>Pentapetalae</taxon>
        <taxon>rosids</taxon>
        <taxon>Vitales</taxon>
        <taxon>Vitaceae</taxon>
        <taxon>Viteae</taxon>
        <taxon>Vitis</taxon>
    </lineage>
</organism>
<evidence type="ECO:0000256" key="3">
    <source>
        <dbReference type="ARBA" id="ARBA00022679"/>
    </source>
</evidence>
<dbReference type="EMBL" id="QGNW01001490">
    <property type="protein sequence ID" value="RVW39240.1"/>
    <property type="molecule type" value="Genomic_DNA"/>
</dbReference>
<keyword evidence="4 11" id="KW-0812">Transmembrane</keyword>
<keyword evidence="14" id="KW-0675">Receptor</keyword>
<evidence type="ECO:0000256" key="6">
    <source>
        <dbReference type="ARBA" id="ARBA00022741"/>
    </source>
</evidence>
<keyword evidence="9 11" id="KW-0472">Membrane</keyword>
<dbReference type="InterPro" id="IPR045272">
    <property type="entry name" value="ANXUR1/2-like"/>
</dbReference>
<evidence type="ECO:0000256" key="11">
    <source>
        <dbReference type="SAM" id="Phobius"/>
    </source>
</evidence>
<feature type="domain" description="Malectin-like" evidence="13">
    <location>
        <begin position="47"/>
        <end position="217"/>
    </location>
</feature>
<feature type="chain" id="PRO_5019584338" evidence="12">
    <location>
        <begin position="33"/>
        <end position="377"/>
    </location>
</feature>
<evidence type="ECO:0000256" key="8">
    <source>
        <dbReference type="ARBA" id="ARBA00022989"/>
    </source>
</evidence>
<gene>
    <name evidence="14" type="primary">FER_14</name>
    <name evidence="14" type="ORF">CK203_085125</name>
</gene>
<protein>
    <submittedName>
        <fullName evidence="14">Receptor-like protein kinase FERONIA</fullName>
    </submittedName>
</protein>
<dbReference type="InterPro" id="IPR024788">
    <property type="entry name" value="Malectin-like_Carb-bd_dom"/>
</dbReference>
<evidence type="ECO:0000313" key="15">
    <source>
        <dbReference type="Proteomes" id="UP000288805"/>
    </source>
</evidence>
<evidence type="ECO:0000256" key="12">
    <source>
        <dbReference type="SAM" id="SignalP"/>
    </source>
</evidence>
<dbReference type="GO" id="GO:0016020">
    <property type="term" value="C:membrane"/>
    <property type="evidence" value="ECO:0007669"/>
    <property type="project" value="UniProtKB-SubCell"/>
</dbReference>
<dbReference type="GO" id="GO:0004674">
    <property type="term" value="F:protein serine/threonine kinase activity"/>
    <property type="evidence" value="ECO:0007669"/>
    <property type="project" value="UniProtKB-KW"/>
</dbReference>
<dbReference type="PANTHER" id="PTHR34590">
    <property type="entry name" value="OS03G0124300 PROTEIN-RELATED"/>
    <property type="match status" value="1"/>
</dbReference>